<gene>
    <name evidence="2" type="ORF">FOYG_03834</name>
</gene>
<organism evidence="2 3">
    <name type="scientific">Fusarium oxysporum NRRL 32931</name>
    <dbReference type="NCBI Taxonomy" id="660029"/>
    <lineage>
        <taxon>Eukaryota</taxon>
        <taxon>Fungi</taxon>
        <taxon>Dikarya</taxon>
        <taxon>Ascomycota</taxon>
        <taxon>Pezizomycotina</taxon>
        <taxon>Sordariomycetes</taxon>
        <taxon>Hypocreomycetidae</taxon>
        <taxon>Hypocreales</taxon>
        <taxon>Nectriaceae</taxon>
        <taxon>Fusarium</taxon>
        <taxon>Fusarium oxysporum species complex</taxon>
    </lineage>
</organism>
<dbReference type="PANTHER" id="PTHR33112:SF10">
    <property type="entry name" value="TOL"/>
    <property type="match status" value="1"/>
</dbReference>
<name>W9J2X0_FUSOX</name>
<sequence>MVLSNLCSTCQQAFCPDLLEEWYPFDTRDGSHHATQESFLNAVSNGCVICASIKELLERNDRPMSIGAETGCFPLSCEYRLTPMGVFFFIHYRVPNGCEELHSSSYLEFRLSPRTGIGSPNPGHGPHSYAESWTSSSATLELALKWIDNCRCHHSECRKLQENEPWWPSRLIDIGNEDDGMWKIVSLPDKLQPPPTYMTLSYRWGTTVNFRLLKKNLHSFQNGLPIADLPRTFQDAASVARKFSVRFLWIDALCIIQDCSEDWAHESAAMRLVYANALCNLAAVASSDSCGGLFRSRNPEDLRPSLVRAALDKSTPLEDYYAIDSKYLDNQFLDKGLLKRGWVFQERLLCPRVLYFAEKQVFWECFAEQRCEVYPDGIPRFTSSKAQSLSIITGIERRALEAEERPTLRIVTKWEELVQGYTDCELTKASDRLFAIEGIANLFRDSFHDEYVFGLWKMELVRQLSYYVESPCKESSSQYIAPSWSWASLQSPVRYEAKSCWPSTAEHVTLLDLDPLQGNLRLYGHAFTARIDTTSMYNVVAGDSRICAQIYPDRVGMQVDMPEVVTILPVLSYWVAGRSMPGLGCLVLEPILVMRSRSYRRIAYIKIEQGQDLAFFGIKVFKDGSARIDEVALSIISLM</sequence>
<dbReference type="PANTHER" id="PTHR33112">
    <property type="entry name" value="DOMAIN PROTEIN, PUTATIVE-RELATED"/>
    <property type="match status" value="1"/>
</dbReference>
<dbReference type="Proteomes" id="UP000030753">
    <property type="component" value="Unassembled WGS sequence"/>
</dbReference>
<dbReference type="EMBL" id="JH717840">
    <property type="protein sequence ID" value="EWY99905.1"/>
    <property type="molecule type" value="Genomic_DNA"/>
</dbReference>
<evidence type="ECO:0000313" key="2">
    <source>
        <dbReference type="EMBL" id="EWY99905.1"/>
    </source>
</evidence>
<dbReference type="AlphaFoldDB" id="W9J2X0"/>
<proteinExistence type="predicted"/>
<evidence type="ECO:0000259" key="1">
    <source>
        <dbReference type="Pfam" id="PF06985"/>
    </source>
</evidence>
<dbReference type="Pfam" id="PF06985">
    <property type="entry name" value="HET"/>
    <property type="match status" value="1"/>
</dbReference>
<protein>
    <recommendedName>
        <fullName evidence="1">Heterokaryon incompatibility domain-containing protein</fullName>
    </recommendedName>
</protein>
<dbReference type="HOGENOM" id="CLU_002639_3_0_1"/>
<feature type="domain" description="Heterokaryon incompatibility" evidence="1">
    <location>
        <begin position="197"/>
        <end position="346"/>
    </location>
</feature>
<dbReference type="OrthoDB" id="5347061at2759"/>
<accession>W9J2X0</accession>
<reference evidence="2 3" key="1">
    <citation type="submission" date="2011-06" db="EMBL/GenBank/DDBJ databases">
        <title>The Genome Sequence of Fusarium oxysporum FOSC 3-a.</title>
        <authorList>
            <consortium name="The Broad Institute Genome Sequencing Platform"/>
            <person name="Ma L.-J."/>
            <person name="Gale L.R."/>
            <person name="Schwartz D.C."/>
            <person name="Zhou S."/>
            <person name="Corby-Kistler H."/>
            <person name="Young S.K."/>
            <person name="Zeng Q."/>
            <person name="Gargeya S."/>
            <person name="Fitzgerald M."/>
            <person name="Haas B."/>
            <person name="Abouelleil A."/>
            <person name="Alvarado L."/>
            <person name="Arachchi H.M."/>
            <person name="Berlin A."/>
            <person name="Brown A."/>
            <person name="Chapman S.B."/>
            <person name="Chen Z."/>
            <person name="Dunbar C."/>
            <person name="Freedman E."/>
            <person name="Gearin G."/>
            <person name="Gellesch M."/>
            <person name="Goldberg J."/>
            <person name="Griggs A."/>
            <person name="Gujja S."/>
            <person name="Heiman D."/>
            <person name="Howarth C."/>
            <person name="Larson L."/>
            <person name="Lui A."/>
            <person name="MacDonald P.J.P."/>
            <person name="Mehta T."/>
            <person name="Montmayeur A."/>
            <person name="Murphy C."/>
            <person name="Neiman D."/>
            <person name="Pearson M."/>
            <person name="Priest M."/>
            <person name="Roberts A."/>
            <person name="Saif S."/>
            <person name="Shea T."/>
            <person name="Shenoy N."/>
            <person name="Sisk P."/>
            <person name="Stolte C."/>
            <person name="Sykes S."/>
            <person name="Wortman J."/>
            <person name="Nusbaum C."/>
            <person name="Birren B."/>
        </authorList>
    </citation>
    <scope>NUCLEOTIDE SEQUENCE [LARGE SCALE GENOMIC DNA]</scope>
    <source>
        <strain evidence="3">FOSC 3-a</strain>
    </source>
</reference>
<dbReference type="InterPro" id="IPR010730">
    <property type="entry name" value="HET"/>
</dbReference>
<evidence type="ECO:0000313" key="3">
    <source>
        <dbReference type="Proteomes" id="UP000030753"/>
    </source>
</evidence>